<dbReference type="RefSeq" id="WP_185257673.1">
    <property type="nucleotide sequence ID" value="NZ_AP023368.1"/>
</dbReference>
<dbReference type="Gene3D" id="3.20.20.80">
    <property type="entry name" value="Glycosidases"/>
    <property type="match status" value="1"/>
</dbReference>
<keyword evidence="4" id="KW-0624">Polysaccharide degradation</keyword>
<accession>A0A7I8DFR3</accession>
<name>A0A7I8DFR3_9FIRM</name>
<dbReference type="InterPro" id="IPR001579">
    <property type="entry name" value="Glyco_hydro_18_chit_AS"/>
</dbReference>
<dbReference type="Gene3D" id="3.10.50.10">
    <property type="match status" value="1"/>
</dbReference>
<dbReference type="SUPFAM" id="SSF54556">
    <property type="entry name" value="Chitinase insertion domain"/>
    <property type="match status" value="1"/>
</dbReference>
<dbReference type="PANTHER" id="PTHR11177:SF317">
    <property type="entry name" value="CHITINASE 12-RELATED"/>
    <property type="match status" value="1"/>
</dbReference>
<reference evidence="9 10" key="2">
    <citation type="submission" date="2020-08" db="EMBL/GenBank/DDBJ databases">
        <authorList>
            <person name="Ueki A."/>
            <person name="Tonouchi A."/>
        </authorList>
    </citation>
    <scope>NUCLEOTIDE SEQUENCE [LARGE SCALE GENOMIC DNA]</scope>
    <source>
        <strain evidence="9 10">CTTW</strain>
    </source>
</reference>
<dbReference type="GO" id="GO:0008843">
    <property type="term" value="F:endochitinase activity"/>
    <property type="evidence" value="ECO:0007669"/>
    <property type="project" value="UniProtKB-EC"/>
</dbReference>
<dbReference type="InterPro" id="IPR050314">
    <property type="entry name" value="Glycosyl_Hydrlase_18"/>
</dbReference>
<dbReference type="GO" id="GO:0005975">
    <property type="term" value="P:carbohydrate metabolic process"/>
    <property type="evidence" value="ECO:0007669"/>
    <property type="project" value="InterPro"/>
</dbReference>
<keyword evidence="4" id="KW-0119">Carbohydrate metabolism</keyword>
<reference evidence="9 10" key="1">
    <citation type="submission" date="2020-08" db="EMBL/GenBank/DDBJ databases">
        <title>Draft genome sequencing of an Anaerocolumna strain isolated from anoxic soil subjected to BSD treatment.</title>
        <authorList>
            <person name="Uek A."/>
            <person name="Tonouchi A."/>
        </authorList>
    </citation>
    <scope>NUCLEOTIDE SEQUENCE [LARGE SCALE GENOMIC DNA]</scope>
    <source>
        <strain evidence="9 10">CTTW</strain>
    </source>
</reference>
<dbReference type="InterPro" id="IPR001223">
    <property type="entry name" value="Glyco_hydro18_cat"/>
</dbReference>
<keyword evidence="5 6" id="KW-0326">Glycosidase</keyword>
<dbReference type="InterPro" id="IPR029070">
    <property type="entry name" value="Chitinase_insertion_sf"/>
</dbReference>
<keyword evidence="3 6" id="KW-0378">Hydrolase</keyword>
<dbReference type="InterPro" id="IPR011583">
    <property type="entry name" value="Chitinase_II/V-like_cat"/>
</dbReference>
<dbReference type="PANTHER" id="PTHR11177">
    <property type="entry name" value="CHITINASE"/>
    <property type="match status" value="1"/>
</dbReference>
<dbReference type="Proteomes" id="UP000515703">
    <property type="component" value="Chromosome"/>
</dbReference>
<dbReference type="GO" id="GO:0006032">
    <property type="term" value="P:chitin catabolic process"/>
    <property type="evidence" value="ECO:0007669"/>
    <property type="project" value="UniProtKB-KW"/>
</dbReference>
<keyword evidence="4" id="KW-0146">Chitin degradation</keyword>
<comment type="catalytic activity">
    <reaction evidence="1">
        <text>Random endo-hydrolysis of N-acetyl-beta-D-glucosaminide (1-&gt;4)-beta-linkages in chitin and chitodextrins.</text>
        <dbReference type="EC" id="3.2.1.14"/>
    </reaction>
</comment>
<evidence type="ECO:0000256" key="1">
    <source>
        <dbReference type="ARBA" id="ARBA00000822"/>
    </source>
</evidence>
<feature type="domain" description="GH18" evidence="8">
    <location>
        <begin position="2"/>
        <end position="339"/>
    </location>
</feature>
<proteinExistence type="inferred from homology"/>
<evidence type="ECO:0000259" key="8">
    <source>
        <dbReference type="PROSITE" id="PS51910"/>
    </source>
</evidence>
<comment type="similarity">
    <text evidence="7">Belongs to the glycosyl hydrolase 18 family.</text>
</comment>
<dbReference type="KEGG" id="acht:bsdcttw_02630"/>
<dbReference type="InterPro" id="IPR017853">
    <property type="entry name" value="GH"/>
</dbReference>
<evidence type="ECO:0000256" key="3">
    <source>
        <dbReference type="ARBA" id="ARBA00022801"/>
    </source>
</evidence>
<dbReference type="CDD" id="cd06548">
    <property type="entry name" value="GH18_chitinase"/>
    <property type="match status" value="1"/>
</dbReference>
<protein>
    <recommendedName>
        <fullName evidence="2">chitinase</fullName>
        <ecNumber evidence="2">3.2.1.14</ecNumber>
    </recommendedName>
</protein>
<dbReference type="PROSITE" id="PS51910">
    <property type="entry name" value="GH18_2"/>
    <property type="match status" value="1"/>
</dbReference>
<dbReference type="SMART" id="SM00636">
    <property type="entry name" value="Glyco_18"/>
    <property type="match status" value="1"/>
</dbReference>
<evidence type="ECO:0000256" key="4">
    <source>
        <dbReference type="ARBA" id="ARBA00023024"/>
    </source>
</evidence>
<dbReference type="AlphaFoldDB" id="A0A7I8DFR3"/>
<evidence type="ECO:0000256" key="6">
    <source>
        <dbReference type="RuleBase" id="RU000489"/>
    </source>
</evidence>
<evidence type="ECO:0000313" key="10">
    <source>
        <dbReference type="Proteomes" id="UP000515703"/>
    </source>
</evidence>
<evidence type="ECO:0000313" key="9">
    <source>
        <dbReference type="EMBL" id="BCJ97222.1"/>
    </source>
</evidence>
<evidence type="ECO:0000256" key="7">
    <source>
        <dbReference type="RuleBase" id="RU004453"/>
    </source>
</evidence>
<evidence type="ECO:0000256" key="2">
    <source>
        <dbReference type="ARBA" id="ARBA00012729"/>
    </source>
</evidence>
<gene>
    <name evidence="9" type="ORF">bsdcttw_02630</name>
</gene>
<keyword evidence="10" id="KW-1185">Reference proteome</keyword>
<evidence type="ECO:0000256" key="5">
    <source>
        <dbReference type="ARBA" id="ARBA00023295"/>
    </source>
</evidence>
<dbReference type="EC" id="3.2.1.14" evidence="2"/>
<dbReference type="SUPFAM" id="SSF51445">
    <property type="entry name" value="(Trans)glycosidases"/>
    <property type="match status" value="1"/>
</dbReference>
<dbReference type="GO" id="GO:0008061">
    <property type="term" value="F:chitin binding"/>
    <property type="evidence" value="ECO:0007669"/>
    <property type="project" value="InterPro"/>
</dbReference>
<dbReference type="Pfam" id="PF00704">
    <property type="entry name" value="Glyco_hydro_18"/>
    <property type="match status" value="1"/>
</dbReference>
<sequence length="341" mass="38735">MGKLIGYVGTRDLKEVTEEDINNLDVINIAFGTIEQGRAEWHHPECKSVISQIKIQNPQIKILLSIGGWSAAGFSEAAMTVESRKRLAVSAVDIIREYDFDGIDIDWEYPCLRVAGIDGSEKDRENFTFLIEALRKALEDAAEKKYMLTIAAGGDEYFTSCTEMDKVQHYLDYVQLMTYDLKGGFQTFTGHHTSLYSNKRDLFPASANKAVESFIQAGVPKQKLVIGGAFYSREWRAVPDIEHGLHQMAGTTGGYGPAYHILEQDYINKNGYVRYWDDEAMAPYLFNGETFISYDDKESLKRKAEYVMEKGLYGMMYWEYGCDKTHTLTGWIRMQLDIGKA</sequence>
<dbReference type="PROSITE" id="PS01095">
    <property type="entry name" value="GH18_1"/>
    <property type="match status" value="1"/>
</dbReference>
<dbReference type="EMBL" id="AP023368">
    <property type="protein sequence ID" value="BCJ97222.1"/>
    <property type="molecule type" value="Genomic_DNA"/>
</dbReference>
<organism evidence="9 10">
    <name type="scientific">Anaerocolumna chitinilytica</name>
    <dbReference type="NCBI Taxonomy" id="1727145"/>
    <lineage>
        <taxon>Bacteria</taxon>
        <taxon>Bacillati</taxon>
        <taxon>Bacillota</taxon>
        <taxon>Clostridia</taxon>
        <taxon>Lachnospirales</taxon>
        <taxon>Lachnospiraceae</taxon>
        <taxon>Anaerocolumna</taxon>
    </lineage>
</organism>